<name>A0AAN0REU3_9PROT</name>
<organism evidence="2 3">
    <name type="scientific">Granulibacter bethesdensis</name>
    <dbReference type="NCBI Taxonomy" id="364410"/>
    <lineage>
        <taxon>Bacteria</taxon>
        <taxon>Pseudomonadati</taxon>
        <taxon>Pseudomonadota</taxon>
        <taxon>Alphaproteobacteria</taxon>
        <taxon>Acetobacterales</taxon>
        <taxon>Acetobacteraceae</taxon>
        <taxon>Granulibacter</taxon>
    </lineage>
</organism>
<protein>
    <submittedName>
        <fullName evidence="2">Uncharacterized protein</fullName>
    </submittedName>
</protein>
<sequence>MVGVFFRLPLMIAGFHERAFSSSTGRSTGPAYRRRARKRIFPADVTPD</sequence>
<proteinExistence type="predicted"/>
<dbReference type="KEGG" id="gbc:GbCGDNIH3_5054"/>
<gene>
    <name evidence="2" type="ORF">GbCGDNIH3_5054</name>
</gene>
<dbReference type="KEGG" id="gbh:GbCGDNIH2_5054"/>
<evidence type="ECO:0000256" key="1">
    <source>
        <dbReference type="SAM" id="MobiDB-lite"/>
    </source>
</evidence>
<evidence type="ECO:0000313" key="3">
    <source>
        <dbReference type="Proteomes" id="UP000019438"/>
    </source>
</evidence>
<dbReference type="AlphaFoldDB" id="A0AAN0REU3"/>
<accession>A0AAN0REU3</accession>
<feature type="region of interest" description="Disordered" evidence="1">
    <location>
        <begin position="21"/>
        <end position="48"/>
    </location>
</feature>
<reference evidence="3" key="1">
    <citation type="submission" date="2012-06" db="EMBL/GenBank/DDBJ databases">
        <title>Genome analysis of multiple Granulibacter bethesdensis isolates demonstrates substantial genome diversity.</title>
        <authorList>
            <person name="Greenberg D.E."/>
            <person name="Porcella S.F."/>
            <person name="Zarember K."/>
            <person name="Zelazny A.M."/>
            <person name="Bruno D."/>
            <person name="Martens C."/>
            <person name="Barbian K.D."/>
            <person name="Jaske E."/>
            <person name="Holland S.M."/>
        </authorList>
    </citation>
    <scope>NUCLEOTIDE SEQUENCE [LARGE SCALE GENOMIC DNA]</scope>
    <source>
        <strain evidence="3">CGDNIH3</strain>
    </source>
</reference>
<dbReference type="EMBL" id="CP003181">
    <property type="protein sequence ID" value="AHJ63721.1"/>
    <property type="molecule type" value="Genomic_DNA"/>
</dbReference>
<dbReference type="Proteomes" id="UP000019438">
    <property type="component" value="Chromosome"/>
</dbReference>
<evidence type="ECO:0000313" key="2">
    <source>
        <dbReference type="EMBL" id="AHJ63721.1"/>
    </source>
</evidence>